<evidence type="ECO:0000313" key="3">
    <source>
        <dbReference type="Proteomes" id="UP000460949"/>
    </source>
</evidence>
<dbReference type="RefSeq" id="WP_160835132.1">
    <property type="nucleotide sequence ID" value="NZ_WMET01000001.1"/>
</dbReference>
<sequence length="124" mass="13527">MESIVTTVGEKLWLTRSAHHVYSIFGMEENRDRYAVVRISARLSLHNTTGGGVEVTSPQGTDYTVLFAKKGKWEERAGVGTASYFSILNGGAGAAVHKHHTLDGEEHAPPESAVQSSETIQMRE</sequence>
<dbReference type="EMBL" id="WMET01000001">
    <property type="protein sequence ID" value="MYL18680.1"/>
    <property type="molecule type" value="Genomic_DNA"/>
</dbReference>
<feature type="compositionally biased region" description="Polar residues" evidence="1">
    <location>
        <begin position="113"/>
        <end position="124"/>
    </location>
</feature>
<protein>
    <submittedName>
        <fullName evidence="2">Uncharacterized protein</fullName>
    </submittedName>
</protein>
<dbReference type="Proteomes" id="UP000460949">
    <property type="component" value="Unassembled WGS sequence"/>
</dbReference>
<feature type="region of interest" description="Disordered" evidence="1">
    <location>
        <begin position="97"/>
        <end position="124"/>
    </location>
</feature>
<evidence type="ECO:0000256" key="1">
    <source>
        <dbReference type="SAM" id="MobiDB-lite"/>
    </source>
</evidence>
<comment type="caution">
    <text evidence="2">The sequence shown here is derived from an EMBL/GenBank/DDBJ whole genome shotgun (WGS) entry which is preliminary data.</text>
</comment>
<evidence type="ECO:0000313" key="2">
    <source>
        <dbReference type="EMBL" id="MYL18680.1"/>
    </source>
</evidence>
<gene>
    <name evidence="2" type="ORF">GLW04_02195</name>
</gene>
<accession>A0A845DMG0</accession>
<name>A0A845DMG0_9BACI</name>
<dbReference type="AlphaFoldDB" id="A0A845DMG0"/>
<organism evidence="2 3">
    <name type="scientific">Halobacillus litoralis</name>
    <dbReference type="NCBI Taxonomy" id="45668"/>
    <lineage>
        <taxon>Bacteria</taxon>
        <taxon>Bacillati</taxon>
        <taxon>Bacillota</taxon>
        <taxon>Bacilli</taxon>
        <taxon>Bacillales</taxon>
        <taxon>Bacillaceae</taxon>
        <taxon>Halobacillus</taxon>
    </lineage>
</organism>
<reference evidence="2 3" key="1">
    <citation type="submission" date="2019-11" db="EMBL/GenBank/DDBJ databases">
        <title>Genome sequences of 17 halophilic strains isolated from different environments.</title>
        <authorList>
            <person name="Furrow R.E."/>
        </authorList>
    </citation>
    <scope>NUCLEOTIDE SEQUENCE [LARGE SCALE GENOMIC DNA]</scope>
    <source>
        <strain evidence="2 3">22511_23_Filter</strain>
    </source>
</reference>
<proteinExistence type="predicted"/>